<dbReference type="InterPro" id="IPR018775">
    <property type="entry name" value="RlaP"/>
</dbReference>
<gene>
    <name evidence="1" type="ORF">MKQ68_21320</name>
</gene>
<dbReference type="RefSeq" id="WP_264280862.1">
    <property type="nucleotide sequence ID" value="NZ_CP107006.1"/>
</dbReference>
<dbReference type="Pfam" id="PF10127">
    <property type="entry name" value="RlaP"/>
    <property type="match status" value="1"/>
</dbReference>
<accession>A0ABY6IZM0</accession>
<dbReference type="Proteomes" id="UP001162741">
    <property type="component" value="Chromosome"/>
</dbReference>
<keyword evidence="2" id="KW-1185">Reference proteome</keyword>
<dbReference type="EMBL" id="CP107006">
    <property type="protein sequence ID" value="UYQ92626.1"/>
    <property type="molecule type" value="Genomic_DNA"/>
</dbReference>
<proteinExistence type="predicted"/>
<protein>
    <submittedName>
        <fullName evidence="1">Nucleotidyltransferase domain-containing protein</fullName>
    </submittedName>
</protein>
<reference evidence="1" key="1">
    <citation type="submission" date="2022-10" db="EMBL/GenBank/DDBJ databases">
        <title>Chitinophaga sp. nov., isolated from soil.</title>
        <authorList>
            <person name="Jeon C.O."/>
        </authorList>
    </citation>
    <scope>NUCLEOTIDE SEQUENCE</scope>
    <source>
        <strain evidence="1">R8</strain>
    </source>
</reference>
<organism evidence="1 2">
    <name type="scientific">Chitinophaga horti</name>
    <dbReference type="NCBI Taxonomy" id="2920382"/>
    <lineage>
        <taxon>Bacteria</taxon>
        <taxon>Pseudomonadati</taxon>
        <taxon>Bacteroidota</taxon>
        <taxon>Chitinophagia</taxon>
        <taxon>Chitinophagales</taxon>
        <taxon>Chitinophagaceae</taxon>
        <taxon>Chitinophaga</taxon>
    </lineage>
</organism>
<sequence>MESLIQQRLFETGQLERVKILYACETGSRAWGFPSADSDYDVRFIYTRRISDYLSITDKNENIALPVTDRMDIGGWDFRKTLQLFLQSSAPLYEWLQSPIFYMGDRTFVEELRTLMPKYFSCRTGSQYYISTAHNVFEGELQAREVRLKKYFHALRPALAALWTVEKQTIPPMEFSALRDMVADTNWQRVVDELLLQRTKAGGKTMVNAVPLLHDWLKTTLAYCAAQSAQLPELQHTTAELDTLFRNYIAA</sequence>
<dbReference type="PANTHER" id="PTHR34817:SF2">
    <property type="entry name" value="NUCLEOTIDYLTRANSFERASE"/>
    <property type="match status" value="1"/>
</dbReference>
<name>A0ABY6IZM0_9BACT</name>
<evidence type="ECO:0000313" key="2">
    <source>
        <dbReference type="Proteomes" id="UP001162741"/>
    </source>
</evidence>
<evidence type="ECO:0000313" key="1">
    <source>
        <dbReference type="EMBL" id="UYQ92626.1"/>
    </source>
</evidence>
<dbReference type="PANTHER" id="PTHR34817">
    <property type="entry name" value="NUCLEOTIDYLTRANSFERASE"/>
    <property type="match status" value="1"/>
</dbReference>